<dbReference type="Proteomes" id="UP001607069">
    <property type="component" value="Unassembled WGS sequence"/>
</dbReference>
<sequence>MGASGWEYVTPYEGTVEESLTALHARVFQEEYGEGGDYRSVGELWADERYMWEEGTHSILDIRRVVHTPDAPSPRNLEDYGTLRPLAHDRIVHHFGTERPTPDRFREMVDRAYETYASPAGPGGTLLDECTMRWTGRYVLLYTGDEPTHLGIFGYSGD</sequence>
<proteinExistence type="predicted"/>
<keyword evidence="2" id="KW-1185">Reference proteome</keyword>
<organism evidence="1 2">
    <name type="scientific">Streptomyces chitinivorans</name>
    <dbReference type="NCBI Taxonomy" id="1257027"/>
    <lineage>
        <taxon>Bacteria</taxon>
        <taxon>Bacillati</taxon>
        <taxon>Actinomycetota</taxon>
        <taxon>Actinomycetes</taxon>
        <taxon>Kitasatosporales</taxon>
        <taxon>Streptomycetaceae</taxon>
        <taxon>Streptomyces</taxon>
    </lineage>
</organism>
<dbReference type="EMBL" id="JBIHMK010000015">
    <property type="protein sequence ID" value="MFH0247872.1"/>
    <property type="molecule type" value="Genomic_DNA"/>
</dbReference>
<evidence type="ECO:0000313" key="2">
    <source>
        <dbReference type="Proteomes" id="UP001607069"/>
    </source>
</evidence>
<name>A0ABW7HQ36_9ACTN</name>
<comment type="caution">
    <text evidence="1">The sequence shown here is derived from an EMBL/GenBank/DDBJ whole genome shotgun (WGS) entry which is preliminary data.</text>
</comment>
<dbReference type="RefSeq" id="WP_279950877.1">
    <property type="nucleotide sequence ID" value="NZ_BAABEN010000007.1"/>
</dbReference>
<accession>A0ABW7HQ36</accession>
<evidence type="ECO:0000313" key="1">
    <source>
        <dbReference type="EMBL" id="MFH0247872.1"/>
    </source>
</evidence>
<protein>
    <submittedName>
        <fullName evidence="1">Uncharacterized protein</fullName>
    </submittedName>
</protein>
<reference evidence="1 2" key="1">
    <citation type="submission" date="2024-10" db="EMBL/GenBank/DDBJ databases">
        <authorList>
            <person name="Cho J.-C."/>
        </authorList>
    </citation>
    <scope>NUCLEOTIDE SEQUENCE [LARGE SCALE GENOMIC DNA]</scope>
    <source>
        <strain evidence="1 2">KCTC29696</strain>
    </source>
</reference>
<gene>
    <name evidence="1" type="ORF">ACG5V6_06555</name>
</gene>